<dbReference type="InterPro" id="IPR011990">
    <property type="entry name" value="TPR-like_helical_dom_sf"/>
</dbReference>
<organism evidence="4 5">
    <name type="scientific">Kutzneria chonburiensis</name>
    <dbReference type="NCBI Taxonomy" id="1483604"/>
    <lineage>
        <taxon>Bacteria</taxon>
        <taxon>Bacillati</taxon>
        <taxon>Actinomycetota</taxon>
        <taxon>Actinomycetes</taxon>
        <taxon>Pseudonocardiales</taxon>
        <taxon>Pseudonocardiaceae</taxon>
        <taxon>Kutzneria</taxon>
    </lineage>
</organism>
<dbReference type="Pfam" id="PF13191">
    <property type="entry name" value="AAA_16"/>
    <property type="match status" value="1"/>
</dbReference>
<dbReference type="RefSeq" id="WP_273941803.1">
    <property type="nucleotide sequence ID" value="NZ_CP097263.1"/>
</dbReference>
<gene>
    <name evidence="4" type="ORF">ACFFH7_45245</name>
</gene>
<dbReference type="Pfam" id="PF00196">
    <property type="entry name" value="GerE"/>
    <property type="match status" value="1"/>
</dbReference>
<dbReference type="InterPro" id="IPR036388">
    <property type="entry name" value="WH-like_DNA-bd_sf"/>
</dbReference>
<name>A0ABV6N867_9PSEU</name>
<evidence type="ECO:0000313" key="5">
    <source>
        <dbReference type="Proteomes" id="UP001589810"/>
    </source>
</evidence>
<dbReference type="EMBL" id="JBHLUD010000019">
    <property type="protein sequence ID" value="MFC0548782.1"/>
    <property type="molecule type" value="Genomic_DNA"/>
</dbReference>
<dbReference type="SUPFAM" id="SSF46894">
    <property type="entry name" value="C-terminal effector domain of the bipartite response regulators"/>
    <property type="match status" value="1"/>
</dbReference>
<dbReference type="InterPro" id="IPR016032">
    <property type="entry name" value="Sig_transdc_resp-reg_C-effctor"/>
</dbReference>
<dbReference type="CDD" id="cd06170">
    <property type="entry name" value="LuxR_C_like"/>
    <property type="match status" value="1"/>
</dbReference>
<reference evidence="4 5" key="1">
    <citation type="submission" date="2024-09" db="EMBL/GenBank/DDBJ databases">
        <authorList>
            <person name="Sun Q."/>
            <person name="Mori K."/>
        </authorList>
    </citation>
    <scope>NUCLEOTIDE SEQUENCE [LARGE SCALE GENOMIC DNA]</scope>
    <source>
        <strain evidence="4 5">TBRC 1432</strain>
    </source>
</reference>
<dbReference type="PANTHER" id="PTHR16305:SF35">
    <property type="entry name" value="TRANSCRIPTIONAL ACTIVATOR DOMAIN"/>
    <property type="match status" value="1"/>
</dbReference>
<dbReference type="PROSITE" id="PS00622">
    <property type="entry name" value="HTH_LUXR_1"/>
    <property type="match status" value="1"/>
</dbReference>
<protein>
    <submittedName>
        <fullName evidence="4">AAA family ATPase</fullName>
    </submittedName>
</protein>
<dbReference type="InterPro" id="IPR041664">
    <property type="entry name" value="AAA_16"/>
</dbReference>
<dbReference type="PANTHER" id="PTHR16305">
    <property type="entry name" value="TESTICULAR SOLUBLE ADENYLYL CYCLASE"/>
    <property type="match status" value="1"/>
</dbReference>
<dbReference type="SUPFAM" id="SSF48452">
    <property type="entry name" value="TPR-like"/>
    <property type="match status" value="2"/>
</dbReference>
<evidence type="ECO:0000259" key="3">
    <source>
        <dbReference type="PROSITE" id="PS50043"/>
    </source>
</evidence>
<evidence type="ECO:0000256" key="2">
    <source>
        <dbReference type="ARBA" id="ARBA00022840"/>
    </source>
</evidence>
<keyword evidence="5" id="KW-1185">Reference proteome</keyword>
<dbReference type="PRINTS" id="PR00038">
    <property type="entry name" value="HTHLUXR"/>
</dbReference>
<dbReference type="SUPFAM" id="SSF52540">
    <property type="entry name" value="P-loop containing nucleoside triphosphate hydrolases"/>
    <property type="match status" value="1"/>
</dbReference>
<evidence type="ECO:0000256" key="1">
    <source>
        <dbReference type="ARBA" id="ARBA00022741"/>
    </source>
</evidence>
<sequence length="915" mass="100080">MLVGRAAELDLFRALLRDLVAGRGRSLLIEGEPGIGKSSLVTAGFGLAATLGCRVLLAGADELVSRFPLRTLLDALTPEERENFTPCPAAGDPVLAGVESFLALIDRLCAKSPVVLALDDLHWADEASLLVWGRLSRAVDQLPLLLVGTARPVPRRTQLAELRRTLTAQGTTLMRLRELPAGQVDELVDALVGAPSGPRLRAMAGQAGGNPLYVRELVDALVRENRVEHEDAGFAELTGDVERAPESLGRAIADRLAFLSDPTVQDLRPAVLLGTEFSVADLSAVSGRSLSELAEGIEEALTAGVLAERGDRFAFRHPLIRQALYAAIPTALRSVMHQDAAYALVRTNGPVERIAAQLLAARGDMADWVPAWLSEHAIFLTQQASQIAEQLMGWALERIPEDVELHEKLESQLAVAAYLSGNRKLCERLARKVLARTGDPDQVARMTFALASTLQRSRQFAAARDTVDSALRYPELSQVWQARLLAMSVRLRRTGRRFDDSAADKALAHAELAEDKVGIGYALHEVSVVRLRQRDTAGALRAVRRALEVIGEDPYTLDLRQLLLINRTALTALYDDWDETRRSLRAAITLAERTGTPRLCTVYTTAADCLCAMGEWDDAMAAMEVAVDYLPDPDAWPELWERVYGIKAFIAGHRDDVAAVAADLARSKVRGSDSILLVRARATPEERAGRPERALAVLKETLDPDRTDKYQNWRHRWSPLLVRLAVELGEFDTAVTATELLAYEVELEPTPHKVAALRWCRGLLAGDHSQVVQAAEYFREAKRPLELGNCLEDAAVLMAGLDRATALATLTEAVDVYLSLGATWDVMRADSRARKHGVRRGQRGPRNRPETGWDALTGAELKVAVLVADGLSNPDIAAQLFLSRRTVQTHVSHILAKLGARSRVEIARLSVERSG</sequence>
<keyword evidence="2" id="KW-0067">ATP-binding</keyword>
<dbReference type="SMART" id="SM00421">
    <property type="entry name" value="HTH_LUXR"/>
    <property type="match status" value="1"/>
</dbReference>
<dbReference type="Gene3D" id="1.10.10.10">
    <property type="entry name" value="Winged helix-like DNA-binding domain superfamily/Winged helix DNA-binding domain"/>
    <property type="match status" value="1"/>
</dbReference>
<dbReference type="Proteomes" id="UP001589810">
    <property type="component" value="Unassembled WGS sequence"/>
</dbReference>
<dbReference type="InterPro" id="IPR027417">
    <property type="entry name" value="P-loop_NTPase"/>
</dbReference>
<evidence type="ECO:0000313" key="4">
    <source>
        <dbReference type="EMBL" id="MFC0548782.1"/>
    </source>
</evidence>
<feature type="domain" description="HTH luxR-type" evidence="3">
    <location>
        <begin position="849"/>
        <end position="914"/>
    </location>
</feature>
<dbReference type="Gene3D" id="1.25.40.10">
    <property type="entry name" value="Tetratricopeptide repeat domain"/>
    <property type="match status" value="1"/>
</dbReference>
<comment type="caution">
    <text evidence="4">The sequence shown here is derived from an EMBL/GenBank/DDBJ whole genome shotgun (WGS) entry which is preliminary data.</text>
</comment>
<proteinExistence type="predicted"/>
<dbReference type="PROSITE" id="PS50043">
    <property type="entry name" value="HTH_LUXR_2"/>
    <property type="match status" value="1"/>
</dbReference>
<keyword evidence="1" id="KW-0547">Nucleotide-binding</keyword>
<accession>A0ABV6N867</accession>
<dbReference type="InterPro" id="IPR000792">
    <property type="entry name" value="Tscrpt_reg_LuxR_C"/>
</dbReference>